<evidence type="ECO:0000256" key="6">
    <source>
        <dbReference type="ARBA" id="ARBA00022989"/>
    </source>
</evidence>
<dbReference type="GO" id="GO:0005634">
    <property type="term" value="C:nucleus"/>
    <property type="evidence" value="ECO:0007669"/>
    <property type="project" value="UniProtKB-SubCell"/>
</dbReference>
<evidence type="ECO:0000256" key="1">
    <source>
        <dbReference type="ARBA" id="ARBA00004123"/>
    </source>
</evidence>
<keyword evidence="6 15" id="KW-1133">Transmembrane helix</keyword>
<feature type="compositionally biased region" description="Basic and acidic residues" evidence="14">
    <location>
        <begin position="632"/>
        <end position="643"/>
    </location>
</feature>
<comment type="similarity">
    <text evidence="3">Belongs to the bZIP family.</text>
</comment>
<dbReference type="InterPro" id="IPR046347">
    <property type="entry name" value="bZIP_sf"/>
</dbReference>
<feature type="transmembrane region" description="Helical" evidence="15">
    <location>
        <begin position="426"/>
        <end position="448"/>
    </location>
</feature>
<keyword evidence="8" id="KW-0238">DNA-binding</keyword>
<dbReference type="Pfam" id="PF00170">
    <property type="entry name" value="bZIP_1"/>
    <property type="match status" value="1"/>
</dbReference>
<evidence type="ECO:0000256" key="10">
    <source>
        <dbReference type="ARBA" id="ARBA00023163"/>
    </source>
</evidence>
<name>A0AAV1YHK0_LUPLU</name>
<evidence type="ECO:0000256" key="14">
    <source>
        <dbReference type="SAM" id="MobiDB-lite"/>
    </source>
</evidence>
<dbReference type="AlphaFoldDB" id="A0AAV1YHK0"/>
<feature type="compositionally biased region" description="Basic and acidic residues" evidence="14">
    <location>
        <begin position="412"/>
        <end position="421"/>
    </location>
</feature>
<evidence type="ECO:0000313" key="18">
    <source>
        <dbReference type="Proteomes" id="UP001497480"/>
    </source>
</evidence>
<evidence type="ECO:0000256" key="12">
    <source>
        <dbReference type="ARBA" id="ARBA00023242"/>
    </source>
</evidence>
<gene>
    <name evidence="17" type="ORF">LLUT_LOCUS33881</name>
</gene>
<proteinExistence type="inferred from homology"/>
<organism evidence="17 18">
    <name type="scientific">Lupinus luteus</name>
    <name type="common">European yellow lupine</name>
    <dbReference type="NCBI Taxonomy" id="3873"/>
    <lineage>
        <taxon>Eukaryota</taxon>
        <taxon>Viridiplantae</taxon>
        <taxon>Streptophyta</taxon>
        <taxon>Embryophyta</taxon>
        <taxon>Tracheophyta</taxon>
        <taxon>Spermatophyta</taxon>
        <taxon>Magnoliopsida</taxon>
        <taxon>eudicotyledons</taxon>
        <taxon>Gunneridae</taxon>
        <taxon>Pentapetalae</taxon>
        <taxon>rosids</taxon>
        <taxon>fabids</taxon>
        <taxon>Fabales</taxon>
        <taxon>Fabaceae</taxon>
        <taxon>Papilionoideae</taxon>
        <taxon>50 kb inversion clade</taxon>
        <taxon>genistoids sensu lato</taxon>
        <taxon>core genistoids</taxon>
        <taxon>Genisteae</taxon>
        <taxon>Lupinus</taxon>
    </lineage>
</organism>
<keyword evidence="12" id="KW-0539">Nucleus</keyword>
<dbReference type="EMBL" id="CAXHTB010000024">
    <property type="protein sequence ID" value="CAL0332821.1"/>
    <property type="molecule type" value="Genomic_DNA"/>
</dbReference>
<dbReference type="Proteomes" id="UP001497480">
    <property type="component" value="Unassembled WGS sequence"/>
</dbReference>
<dbReference type="Gene3D" id="1.20.5.170">
    <property type="match status" value="1"/>
</dbReference>
<keyword evidence="10" id="KW-0804">Transcription</keyword>
<keyword evidence="18" id="KW-1185">Reference proteome</keyword>
<evidence type="ECO:0000256" key="8">
    <source>
        <dbReference type="ARBA" id="ARBA00023125"/>
    </source>
</evidence>
<dbReference type="GO" id="GO:0003677">
    <property type="term" value="F:DNA binding"/>
    <property type="evidence" value="ECO:0007669"/>
    <property type="project" value="UniProtKB-KW"/>
</dbReference>
<evidence type="ECO:0000256" key="4">
    <source>
        <dbReference type="ARBA" id="ARBA00022692"/>
    </source>
</evidence>
<keyword evidence="5" id="KW-0256">Endoplasmic reticulum</keyword>
<comment type="subcellular location">
    <subcellularLocation>
        <location evidence="2">Endoplasmic reticulum membrane</location>
        <topology evidence="2">Single-pass membrane protein</topology>
    </subcellularLocation>
    <subcellularLocation>
        <location evidence="1">Nucleus</location>
    </subcellularLocation>
</comment>
<feature type="region of interest" description="Disordered" evidence="14">
    <location>
        <begin position="400"/>
        <end position="421"/>
    </location>
</feature>
<evidence type="ECO:0000313" key="17">
    <source>
        <dbReference type="EMBL" id="CAL0332821.1"/>
    </source>
</evidence>
<reference evidence="17 18" key="1">
    <citation type="submission" date="2024-03" db="EMBL/GenBank/DDBJ databases">
        <authorList>
            <person name="Martinez-Hernandez J."/>
        </authorList>
    </citation>
    <scope>NUCLEOTIDE SEQUENCE [LARGE SCALE GENOMIC DNA]</scope>
</reference>
<feature type="domain" description="BZIP" evidence="16">
    <location>
        <begin position="298"/>
        <end position="358"/>
    </location>
</feature>
<feature type="region of interest" description="Disordered" evidence="14">
    <location>
        <begin position="187"/>
        <end position="218"/>
    </location>
</feature>
<dbReference type="PROSITE" id="PS50217">
    <property type="entry name" value="BZIP"/>
    <property type="match status" value="1"/>
</dbReference>
<keyword evidence="11" id="KW-0325">Glycoprotein</keyword>
<comment type="caution">
    <text evidence="17">The sequence shown here is derived from an EMBL/GenBank/DDBJ whole genome shotgun (WGS) entry which is preliminary data.</text>
</comment>
<dbReference type="SMART" id="SM00338">
    <property type="entry name" value="BRLZ"/>
    <property type="match status" value="1"/>
</dbReference>
<evidence type="ECO:0000256" key="11">
    <source>
        <dbReference type="ARBA" id="ARBA00023180"/>
    </source>
</evidence>
<dbReference type="GO" id="GO:0005789">
    <property type="term" value="C:endoplasmic reticulum membrane"/>
    <property type="evidence" value="ECO:0007669"/>
    <property type="project" value="UniProtKB-SubCell"/>
</dbReference>
<evidence type="ECO:0000256" key="9">
    <source>
        <dbReference type="ARBA" id="ARBA00023136"/>
    </source>
</evidence>
<dbReference type="FunFam" id="1.20.5.170:FF:000085">
    <property type="entry name" value="bZIP transcription factor 49"/>
    <property type="match status" value="1"/>
</dbReference>
<keyword evidence="7" id="KW-0805">Transcription regulation</keyword>
<evidence type="ECO:0000256" key="15">
    <source>
        <dbReference type="SAM" id="Phobius"/>
    </source>
</evidence>
<keyword evidence="9 15" id="KW-0472">Membrane</keyword>
<dbReference type="GO" id="GO:0003700">
    <property type="term" value="F:DNA-binding transcription factor activity"/>
    <property type="evidence" value="ECO:0007669"/>
    <property type="project" value="InterPro"/>
</dbReference>
<evidence type="ECO:0000256" key="7">
    <source>
        <dbReference type="ARBA" id="ARBA00023015"/>
    </source>
</evidence>
<dbReference type="SUPFAM" id="SSF57959">
    <property type="entry name" value="Leucine zipper domain"/>
    <property type="match status" value="1"/>
</dbReference>
<accession>A0AAV1YHK0</accession>
<dbReference type="InterPro" id="IPR004827">
    <property type="entry name" value="bZIP"/>
</dbReference>
<dbReference type="GO" id="GO:0006950">
    <property type="term" value="P:response to stress"/>
    <property type="evidence" value="ECO:0007669"/>
    <property type="project" value="UniProtKB-ARBA"/>
</dbReference>
<evidence type="ECO:0000259" key="16">
    <source>
        <dbReference type="PROSITE" id="PS50217"/>
    </source>
</evidence>
<sequence length="799" mass="87146">MPDLTFAAEPQPPPDPPLISSDLGIDDFTSQFNNIPIPSMDSLFDDNALPTEAFASDLDFAMDFGDNDDFEITFDDVDNLCFPSDAQDFLLPDAYNSFGASISPISDDHGDIVHHNANDCIYDVVNSESPESGNSAISCDNIYGVSTFLNSQVSDSVSFKEEISPANNSGNQDPLNSVGVKVSSLWSPDSEEECSNGPVSSQGSGNDGSGALEAMNSPSLDFDPYRGISSLAHENDDKGVLITKEIGRGCDLKRKKEIREGSAETKTTQYRRSSFVHVENEIQQCASAVNVNGVNGEEDKRKARLTRNRESAQLSRKRKKHYVEELEEKVKAMNSTIADLSSKISFFMAENATLRQQLGAGGVMYPNPPMAPMPYPWIPCAPYIVKPHGSQVPLVPIPRLRPQNPAAVPKSKKPESKKSEAKTKKVASISLLGLFFIIMLFGGLVPLVDVKFGGLVNNLTGRSSYVIDKWVYGQDGGKVKVLPVNGGHRNGSERDKDVRFSDGRFSISDRRNYEKRRKLEELHDRHDLHLDESVRTGGNASEPLVASLYVPRNDKLVKIDGNLIIHSIMASEKTMASQMAAQVKKDNRETGLAIPNSALAIPEAGRNSHQHPQVYRVSPEQRKALGSGSTKTLKDHMKSSATDDGKMQQWFREGLAGPMLSSGMCTEVFQFDVSPTPGAIVPATSVANISSENGRNATSLNKSRNRRILHGLPYPLPGSKLNLTEDHIRTSKNDPLHGNTSSMVVSVLVDPKEAADVNVDGVMTPKSLSRIFVVVLMDSVKYVTYSCGLPRASHHLVAA</sequence>
<dbReference type="CDD" id="cd14704">
    <property type="entry name" value="bZIP_HY5-like"/>
    <property type="match status" value="1"/>
</dbReference>
<evidence type="ECO:0000256" key="2">
    <source>
        <dbReference type="ARBA" id="ARBA00004389"/>
    </source>
</evidence>
<evidence type="ECO:0000256" key="3">
    <source>
        <dbReference type="ARBA" id="ARBA00007163"/>
    </source>
</evidence>
<protein>
    <recommendedName>
        <fullName evidence="16">BZIP domain-containing protein</fullName>
    </recommendedName>
</protein>
<comment type="subunit">
    <text evidence="13">Interacts with BZIP28.</text>
</comment>
<feature type="region of interest" description="Disordered" evidence="14">
    <location>
        <begin position="605"/>
        <end position="643"/>
    </location>
</feature>
<dbReference type="PANTHER" id="PTHR47416">
    <property type="entry name" value="BASIC-LEUCINE ZIPPER TRANSCRIPTION FACTOR F-RELATED"/>
    <property type="match status" value="1"/>
</dbReference>
<evidence type="ECO:0000256" key="13">
    <source>
        <dbReference type="ARBA" id="ARBA00065888"/>
    </source>
</evidence>
<dbReference type="PANTHER" id="PTHR47416:SF3">
    <property type="entry name" value="BZIP TRANSCRIPTION FACTOR 17-RELATED"/>
    <property type="match status" value="1"/>
</dbReference>
<evidence type="ECO:0000256" key="5">
    <source>
        <dbReference type="ARBA" id="ARBA00022824"/>
    </source>
</evidence>
<keyword evidence="4 15" id="KW-0812">Transmembrane</keyword>